<dbReference type="STRING" id="398579.Spea_0801"/>
<dbReference type="Gene3D" id="2.40.50.100">
    <property type="match status" value="1"/>
</dbReference>
<gene>
    <name evidence="6" type="ordered locus">Spea_0801</name>
</gene>
<feature type="transmembrane region" description="Helical" evidence="4">
    <location>
        <begin position="21"/>
        <end position="42"/>
    </location>
</feature>
<evidence type="ECO:0000313" key="6">
    <source>
        <dbReference type="EMBL" id="ABV86128.1"/>
    </source>
</evidence>
<feature type="region of interest" description="Disordered" evidence="3">
    <location>
        <begin position="395"/>
        <end position="419"/>
    </location>
</feature>
<keyword evidence="4" id="KW-0472">Membrane</keyword>
<dbReference type="GO" id="GO:0015562">
    <property type="term" value="F:efflux transmembrane transporter activity"/>
    <property type="evidence" value="ECO:0007669"/>
    <property type="project" value="TreeGrafter"/>
</dbReference>
<evidence type="ECO:0000256" key="4">
    <source>
        <dbReference type="SAM" id="Phobius"/>
    </source>
</evidence>
<comment type="similarity">
    <text evidence="1">Belongs to the membrane fusion protein (MFP) (TC 8.A.1) family.</text>
</comment>
<accession>A8H0P1</accession>
<feature type="domain" description="CzcB-like barrel-sandwich hybrid" evidence="5">
    <location>
        <begin position="87"/>
        <end position="224"/>
    </location>
</feature>
<dbReference type="NCBIfam" id="TIGR01730">
    <property type="entry name" value="RND_mfp"/>
    <property type="match status" value="1"/>
</dbReference>
<proteinExistence type="inferred from homology"/>
<dbReference type="GO" id="GO:1990281">
    <property type="term" value="C:efflux pump complex"/>
    <property type="evidence" value="ECO:0007669"/>
    <property type="project" value="TreeGrafter"/>
</dbReference>
<dbReference type="SUPFAM" id="SSF111369">
    <property type="entry name" value="HlyD-like secretion proteins"/>
    <property type="match status" value="1"/>
</dbReference>
<keyword evidence="2" id="KW-0175">Coiled coil</keyword>
<reference evidence="6 7" key="1">
    <citation type="submission" date="2007-10" db="EMBL/GenBank/DDBJ databases">
        <title>Complete sequence of Shewanella pealeana ATCC 700345.</title>
        <authorList>
            <consortium name="US DOE Joint Genome Institute"/>
            <person name="Copeland A."/>
            <person name="Lucas S."/>
            <person name="Lapidus A."/>
            <person name="Barry K."/>
            <person name="Glavina del Rio T."/>
            <person name="Dalin E."/>
            <person name="Tice H."/>
            <person name="Pitluck S."/>
            <person name="Chertkov O."/>
            <person name="Brettin T."/>
            <person name="Bruce D."/>
            <person name="Detter J.C."/>
            <person name="Han C."/>
            <person name="Schmutz J."/>
            <person name="Larimer F."/>
            <person name="Land M."/>
            <person name="Hauser L."/>
            <person name="Kyrpides N."/>
            <person name="Kim E."/>
            <person name="Zhao J.-S.Z."/>
            <person name="Manno D."/>
            <person name="Hawari J."/>
            <person name="Richardson P."/>
        </authorList>
    </citation>
    <scope>NUCLEOTIDE SEQUENCE [LARGE SCALE GENOMIC DNA]</scope>
    <source>
        <strain evidence="7">ATCC 700345 / ANG-SQ1</strain>
    </source>
</reference>
<dbReference type="Gene3D" id="2.40.30.170">
    <property type="match status" value="1"/>
</dbReference>
<organism evidence="6 7">
    <name type="scientific">Shewanella pealeana (strain ATCC 700345 / ANG-SQ1)</name>
    <dbReference type="NCBI Taxonomy" id="398579"/>
    <lineage>
        <taxon>Bacteria</taxon>
        <taxon>Pseudomonadati</taxon>
        <taxon>Pseudomonadota</taxon>
        <taxon>Gammaproteobacteria</taxon>
        <taxon>Alteromonadales</taxon>
        <taxon>Shewanellaceae</taxon>
        <taxon>Shewanella</taxon>
    </lineage>
</organism>
<protein>
    <submittedName>
        <fullName evidence="6">Efflux transporter, RND family, MFP subunit</fullName>
    </submittedName>
</protein>
<dbReference type="Pfam" id="PF25973">
    <property type="entry name" value="BSH_CzcB"/>
    <property type="match status" value="1"/>
</dbReference>
<dbReference type="InterPro" id="IPR006143">
    <property type="entry name" value="RND_pump_MFP"/>
</dbReference>
<evidence type="ECO:0000256" key="1">
    <source>
        <dbReference type="ARBA" id="ARBA00009477"/>
    </source>
</evidence>
<dbReference type="EMBL" id="CP000851">
    <property type="protein sequence ID" value="ABV86128.1"/>
    <property type="molecule type" value="Genomic_DNA"/>
</dbReference>
<dbReference type="HOGENOM" id="CLU_018816_18_2_6"/>
<evidence type="ECO:0000259" key="5">
    <source>
        <dbReference type="Pfam" id="PF25973"/>
    </source>
</evidence>
<feature type="coiled-coil region" evidence="2">
    <location>
        <begin position="127"/>
        <end position="193"/>
    </location>
</feature>
<name>A8H0P1_SHEPA</name>
<sequence>MQSDKSMHGNADQMINKIKTILRRMSPLFILLVFIIAAQLLISTKEAPEQKADTAPVPIVDVTEVQQQTVSLNLPSYGVVSPKYKTQLVTEVQGRMQSISNNFVAGGVVKKGDELAVIEPSDYEADLMQAQASLAQAQAALEEEMAKGEVAKNDWKGYDGGIPPELGLRLPQLKQEQANVKFQQAALARAQRNLERTVIRAPFDGIIKARNVDLGQYVTLGTNLGELYDTRIAEVRLPLSNNDLAYLESVDNPDTHVSLSADLAGRVITWQGQIVRSEGVIDAENRMVYLVAEVKDPYLRGHRAEGQLPLKYGTFVTAVIKGRTVEGIVKLPRHLVRDNQVTIVHSDNSIELRSVNVVRTDLENVYIKDSLDNGERVSLTNLSNVEDGQIVKIVGEDSSSNQDSQDENTEKQLANAGVQ</sequence>
<dbReference type="AlphaFoldDB" id="A8H0P1"/>
<evidence type="ECO:0000313" key="7">
    <source>
        <dbReference type="Proteomes" id="UP000002608"/>
    </source>
</evidence>
<dbReference type="Gene3D" id="2.40.420.20">
    <property type="match status" value="1"/>
</dbReference>
<keyword evidence="4" id="KW-1133">Transmembrane helix</keyword>
<evidence type="ECO:0000256" key="2">
    <source>
        <dbReference type="SAM" id="Coils"/>
    </source>
</evidence>
<keyword evidence="4" id="KW-0812">Transmembrane</keyword>
<dbReference type="PANTHER" id="PTHR30469:SF12">
    <property type="entry name" value="MULTIDRUG RESISTANCE PROTEIN MDTA"/>
    <property type="match status" value="1"/>
</dbReference>
<dbReference type="Proteomes" id="UP000002608">
    <property type="component" value="Chromosome"/>
</dbReference>
<dbReference type="eggNOG" id="COG0845">
    <property type="taxonomic scope" value="Bacteria"/>
</dbReference>
<keyword evidence="7" id="KW-1185">Reference proteome</keyword>
<dbReference type="InterPro" id="IPR058647">
    <property type="entry name" value="BSH_CzcB-like"/>
</dbReference>
<dbReference type="PANTHER" id="PTHR30469">
    <property type="entry name" value="MULTIDRUG RESISTANCE PROTEIN MDTA"/>
    <property type="match status" value="1"/>
</dbReference>
<evidence type="ECO:0000256" key="3">
    <source>
        <dbReference type="SAM" id="MobiDB-lite"/>
    </source>
</evidence>
<dbReference type="KEGG" id="spl:Spea_0801"/>
<dbReference type="Gene3D" id="1.10.287.470">
    <property type="entry name" value="Helix hairpin bin"/>
    <property type="match status" value="1"/>
</dbReference>